<gene>
    <name evidence="1" type="ORF">T05_14508</name>
</gene>
<dbReference type="Proteomes" id="UP000055048">
    <property type="component" value="Unassembled WGS sequence"/>
</dbReference>
<keyword evidence="2" id="KW-1185">Reference proteome</keyword>
<evidence type="ECO:0000313" key="2">
    <source>
        <dbReference type="Proteomes" id="UP000055048"/>
    </source>
</evidence>
<reference evidence="1 2" key="1">
    <citation type="submission" date="2015-01" db="EMBL/GenBank/DDBJ databases">
        <title>Evolution of Trichinella species and genotypes.</title>
        <authorList>
            <person name="Korhonen P.K."/>
            <person name="Edoardo P."/>
            <person name="Giuseppe L.R."/>
            <person name="Gasser R.B."/>
        </authorList>
    </citation>
    <scope>NUCLEOTIDE SEQUENCE [LARGE SCALE GENOMIC DNA]</scope>
    <source>
        <strain evidence="1">ISS417</strain>
    </source>
</reference>
<dbReference type="OrthoDB" id="5872352at2759"/>
<organism evidence="1 2">
    <name type="scientific">Trichinella murrelli</name>
    <dbReference type="NCBI Taxonomy" id="144512"/>
    <lineage>
        <taxon>Eukaryota</taxon>
        <taxon>Metazoa</taxon>
        <taxon>Ecdysozoa</taxon>
        <taxon>Nematoda</taxon>
        <taxon>Enoplea</taxon>
        <taxon>Dorylaimia</taxon>
        <taxon>Trichinellida</taxon>
        <taxon>Trichinellidae</taxon>
        <taxon>Trichinella</taxon>
    </lineage>
</organism>
<evidence type="ECO:0000313" key="1">
    <source>
        <dbReference type="EMBL" id="KRX46021.1"/>
    </source>
</evidence>
<dbReference type="EMBL" id="JYDJ01000066">
    <property type="protein sequence ID" value="KRX46021.1"/>
    <property type="molecule type" value="Genomic_DNA"/>
</dbReference>
<name>A0A0V0U4A2_9BILA</name>
<accession>A0A0V0U4A2</accession>
<protein>
    <submittedName>
        <fullName evidence="1">Uncharacterized protein</fullName>
    </submittedName>
</protein>
<proteinExistence type="predicted"/>
<sequence length="65" mass="6964">MRTWYLPHDAVYRGEGEGRKCLVEFDGSARYGGTSLNVLQEAGPTIQTDLLGAVLRTGSRAAGGH</sequence>
<dbReference type="AlphaFoldDB" id="A0A0V0U4A2"/>
<comment type="caution">
    <text evidence="1">The sequence shown here is derived from an EMBL/GenBank/DDBJ whole genome shotgun (WGS) entry which is preliminary data.</text>
</comment>